<reference evidence="10 11" key="1">
    <citation type="submission" date="2017-07" db="EMBL/GenBank/DDBJ databases">
        <title>Draft Genome Sequences of Select Purple Nonsulfur Bacteria.</title>
        <authorList>
            <person name="Lasarre B."/>
            <person name="Mckinlay J.B."/>
        </authorList>
    </citation>
    <scope>NUCLEOTIDE SEQUENCE [LARGE SCALE GENOMIC DNA]</scope>
    <source>
        <strain evidence="10 11">DSM 11907</strain>
    </source>
</reference>
<dbReference type="RefSeq" id="WP_111358600.1">
    <property type="nucleotide sequence ID" value="NZ_NHSK01000051.1"/>
</dbReference>
<dbReference type="GO" id="GO:0005886">
    <property type="term" value="C:plasma membrane"/>
    <property type="evidence" value="ECO:0007669"/>
    <property type="project" value="TreeGrafter"/>
</dbReference>
<dbReference type="PROSITE" id="PS50885">
    <property type="entry name" value="HAMP"/>
    <property type="match status" value="1"/>
</dbReference>
<dbReference type="Gene3D" id="1.10.287.950">
    <property type="entry name" value="Methyl-accepting chemotaxis protein"/>
    <property type="match status" value="1"/>
</dbReference>
<feature type="region of interest" description="Disordered" evidence="6">
    <location>
        <begin position="554"/>
        <end position="579"/>
    </location>
</feature>
<feature type="compositionally biased region" description="Basic and acidic residues" evidence="6">
    <location>
        <begin position="569"/>
        <end position="579"/>
    </location>
</feature>
<dbReference type="InterPro" id="IPR004090">
    <property type="entry name" value="Chemotax_Me-accpt_rcpt"/>
</dbReference>
<dbReference type="Pfam" id="PF00672">
    <property type="entry name" value="HAMP"/>
    <property type="match status" value="1"/>
</dbReference>
<accession>A0A327KAT0</accession>
<dbReference type="CDD" id="cd06225">
    <property type="entry name" value="HAMP"/>
    <property type="match status" value="1"/>
</dbReference>
<dbReference type="InterPro" id="IPR024478">
    <property type="entry name" value="HlyB_4HB_MCP"/>
</dbReference>
<evidence type="ECO:0000256" key="7">
    <source>
        <dbReference type="SAM" id="Phobius"/>
    </source>
</evidence>
<keyword evidence="5" id="KW-0175">Coiled coil</keyword>
<evidence type="ECO:0000256" key="4">
    <source>
        <dbReference type="PROSITE-ProRule" id="PRU00284"/>
    </source>
</evidence>
<sequence>MRFTIKLKLALAFAVVIVLSGVTAWLGISNLASLDATLSALVDGPAKRLEASQRRNLDVMALVRAEKNFVLATDKETTARYEAEMLDLRQAILKQVDADEAASTAVGKPIWAAIRTNIQQLGMVHDRMRDAARRGDREEARELSATAARQHVVDAQKNLDQITGILRNWLQDAKKAATDQYESARNLMLGVVGASLLFAAVIAIWMATSISRSLARAGALAQAVAAGDLTRTVDTASKDEIGDLIGHVNAMVEKLRQVVAEALAAADNVSAGSQELSSSAEELSEGATEQAASAEEASSSMEEMAANIKQNADNATQTETIARKSATDAESSGDAVGRAVEAMRTIAEKITIVQEIARQTDLLALNAAVEAARAGEHGKGFAVVASEVRKLAERSQTAAAEIGTLSSQTVKAAQEAGEMLTRLVPDIRRTAELVSEISAACREQDIGAEQINTAIQQLDKVTQQNASASEEMSATSEELAAQAEQLQASIAYFRTDESAAAVPAATVRRTTAGKVAAVKAAAERPARPVGKAASGANKLVDQVRAAYATPARAPGKAGFRLDMTSGGPDAHDVQFERAS</sequence>
<dbReference type="PANTHER" id="PTHR43531:SF11">
    <property type="entry name" value="METHYL-ACCEPTING CHEMOTAXIS PROTEIN 3"/>
    <property type="match status" value="1"/>
</dbReference>
<keyword evidence="7" id="KW-0472">Membrane</keyword>
<dbReference type="InterPro" id="IPR051310">
    <property type="entry name" value="MCP_chemotaxis"/>
</dbReference>
<dbReference type="Pfam" id="PF00015">
    <property type="entry name" value="MCPsignal"/>
    <property type="match status" value="1"/>
</dbReference>
<name>A0A327KAT0_9BRAD</name>
<evidence type="ECO:0000313" key="11">
    <source>
        <dbReference type="Proteomes" id="UP000248863"/>
    </source>
</evidence>
<dbReference type="PANTHER" id="PTHR43531">
    <property type="entry name" value="PROTEIN ICFG"/>
    <property type="match status" value="1"/>
</dbReference>
<keyword evidence="4" id="KW-0807">Transducer</keyword>
<keyword evidence="7" id="KW-1133">Transmembrane helix</keyword>
<keyword evidence="11" id="KW-1185">Reference proteome</keyword>
<dbReference type="Pfam" id="PF12729">
    <property type="entry name" value="4HB_MCP_1"/>
    <property type="match status" value="1"/>
</dbReference>
<dbReference type="SUPFAM" id="SSF58104">
    <property type="entry name" value="Methyl-accepting chemotaxis protein (MCP) signaling domain"/>
    <property type="match status" value="1"/>
</dbReference>
<dbReference type="GO" id="GO:0004888">
    <property type="term" value="F:transmembrane signaling receptor activity"/>
    <property type="evidence" value="ECO:0007669"/>
    <property type="project" value="InterPro"/>
</dbReference>
<protein>
    <submittedName>
        <fullName evidence="10">Methyl-accepting chemotaxis protein</fullName>
    </submittedName>
</protein>
<comment type="subcellular location">
    <subcellularLocation>
        <location evidence="1">Membrane</location>
    </subcellularLocation>
</comment>
<keyword evidence="7" id="KW-0812">Transmembrane</keyword>
<dbReference type="OrthoDB" id="9814362at2"/>
<evidence type="ECO:0000256" key="2">
    <source>
        <dbReference type="ARBA" id="ARBA00022500"/>
    </source>
</evidence>
<evidence type="ECO:0000259" key="9">
    <source>
        <dbReference type="PROSITE" id="PS50885"/>
    </source>
</evidence>
<comment type="similarity">
    <text evidence="3">Belongs to the methyl-accepting chemotaxis (MCP) protein family.</text>
</comment>
<evidence type="ECO:0000259" key="8">
    <source>
        <dbReference type="PROSITE" id="PS50111"/>
    </source>
</evidence>
<feature type="region of interest" description="Disordered" evidence="6">
    <location>
        <begin position="274"/>
        <end position="303"/>
    </location>
</feature>
<dbReference type="Proteomes" id="UP000248863">
    <property type="component" value="Unassembled WGS sequence"/>
</dbReference>
<evidence type="ECO:0000256" key="6">
    <source>
        <dbReference type="SAM" id="MobiDB-lite"/>
    </source>
</evidence>
<feature type="domain" description="HAMP" evidence="9">
    <location>
        <begin position="208"/>
        <end position="260"/>
    </location>
</feature>
<evidence type="ECO:0000256" key="1">
    <source>
        <dbReference type="ARBA" id="ARBA00004370"/>
    </source>
</evidence>
<feature type="domain" description="Methyl-accepting transducer" evidence="8">
    <location>
        <begin position="265"/>
        <end position="480"/>
    </location>
</feature>
<evidence type="ECO:0000256" key="5">
    <source>
        <dbReference type="SAM" id="Coils"/>
    </source>
</evidence>
<dbReference type="InterPro" id="IPR004089">
    <property type="entry name" value="MCPsignal_dom"/>
</dbReference>
<evidence type="ECO:0000313" key="10">
    <source>
        <dbReference type="EMBL" id="RAI35870.1"/>
    </source>
</evidence>
<dbReference type="GO" id="GO:0007165">
    <property type="term" value="P:signal transduction"/>
    <property type="evidence" value="ECO:0007669"/>
    <property type="project" value="UniProtKB-KW"/>
</dbReference>
<organism evidence="10 11">
    <name type="scientific">Rhodoplanes elegans</name>
    <dbReference type="NCBI Taxonomy" id="29408"/>
    <lineage>
        <taxon>Bacteria</taxon>
        <taxon>Pseudomonadati</taxon>
        <taxon>Pseudomonadota</taxon>
        <taxon>Alphaproteobacteria</taxon>
        <taxon>Hyphomicrobiales</taxon>
        <taxon>Nitrobacteraceae</taxon>
        <taxon>Rhodoplanes</taxon>
    </lineage>
</organism>
<evidence type="ECO:0000256" key="3">
    <source>
        <dbReference type="ARBA" id="ARBA00029447"/>
    </source>
</evidence>
<dbReference type="PRINTS" id="PR00260">
    <property type="entry name" value="CHEMTRNSDUCR"/>
</dbReference>
<dbReference type="SMART" id="SM00283">
    <property type="entry name" value="MA"/>
    <property type="match status" value="1"/>
</dbReference>
<proteinExistence type="inferred from homology"/>
<dbReference type="GO" id="GO:0006935">
    <property type="term" value="P:chemotaxis"/>
    <property type="evidence" value="ECO:0007669"/>
    <property type="project" value="UniProtKB-KW"/>
</dbReference>
<dbReference type="EMBL" id="NPEU01000241">
    <property type="protein sequence ID" value="RAI35870.1"/>
    <property type="molecule type" value="Genomic_DNA"/>
</dbReference>
<dbReference type="FunFam" id="1.10.287.950:FF:000001">
    <property type="entry name" value="Methyl-accepting chemotaxis sensory transducer"/>
    <property type="match status" value="1"/>
</dbReference>
<dbReference type="AlphaFoldDB" id="A0A327KAT0"/>
<gene>
    <name evidence="10" type="ORF">CH338_18480</name>
</gene>
<keyword evidence="2" id="KW-0145">Chemotaxis</keyword>
<feature type="coiled-coil region" evidence="5">
    <location>
        <begin position="451"/>
        <end position="489"/>
    </location>
</feature>
<dbReference type="SMART" id="SM00304">
    <property type="entry name" value="HAMP"/>
    <property type="match status" value="1"/>
</dbReference>
<dbReference type="PROSITE" id="PS50111">
    <property type="entry name" value="CHEMOTAXIS_TRANSDUC_2"/>
    <property type="match status" value="1"/>
</dbReference>
<dbReference type="InterPro" id="IPR003660">
    <property type="entry name" value="HAMP_dom"/>
</dbReference>
<feature type="transmembrane region" description="Helical" evidence="7">
    <location>
        <begin position="187"/>
        <end position="207"/>
    </location>
</feature>
<comment type="caution">
    <text evidence="10">The sequence shown here is derived from an EMBL/GenBank/DDBJ whole genome shotgun (WGS) entry which is preliminary data.</text>
</comment>